<keyword evidence="1" id="KW-0472">Membrane</keyword>
<evidence type="ECO:0000313" key="3">
    <source>
        <dbReference type="Proteomes" id="UP000075349"/>
    </source>
</evidence>
<feature type="transmembrane region" description="Helical" evidence="1">
    <location>
        <begin position="12"/>
        <end position="30"/>
    </location>
</feature>
<keyword evidence="1" id="KW-1133">Transmembrane helix</keyword>
<feature type="transmembrane region" description="Helical" evidence="1">
    <location>
        <begin position="161"/>
        <end position="179"/>
    </location>
</feature>
<evidence type="ECO:0000256" key="1">
    <source>
        <dbReference type="SAM" id="Phobius"/>
    </source>
</evidence>
<feature type="transmembrane region" description="Helical" evidence="1">
    <location>
        <begin position="199"/>
        <end position="217"/>
    </location>
</feature>
<dbReference type="AlphaFoldDB" id="A0A151JIS4"/>
<dbReference type="PANTHER" id="PTHR38592">
    <property type="entry name" value="BLL4819 PROTEIN"/>
    <property type="match status" value="1"/>
</dbReference>
<proteinExistence type="predicted"/>
<dbReference type="PANTHER" id="PTHR38592:SF3">
    <property type="entry name" value="BLL4819 PROTEIN"/>
    <property type="match status" value="1"/>
</dbReference>
<comment type="caution">
    <text evidence="2">The sequence shown here is derived from an EMBL/GenBank/DDBJ whole genome shotgun (WGS) entry which is preliminary data.</text>
</comment>
<dbReference type="EMBL" id="LOMK01000001">
    <property type="protein sequence ID" value="KYN25517.1"/>
    <property type="molecule type" value="Genomic_DNA"/>
</dbReference>
<dbReference type="Pfam" id="PF10129">
    <property type="entry name" value="OpgC_C"/>
    <property type="match status" value="1"/>
</dbReference>
<accession>A0A151JIS4</accession>
<feature type="transmembrane region" description="Helical" evidence="1">
    <location>
        <begin position="83"/>
        <end position="101"/>
    </location>
</feature>
<feature type="transmembrane region" description="Helical" evidence="1">
    <location>
        <begin position="42"/>
        <end position="63"/>
    </location>
</feature>
<keyword evidence="1" id="KW-0812">Transmembrane</keyword>
<dbReference type="InterPro" id="IPR014550">
    <property type="entry name" value="UCP028704_OpgC"/>
</dbReference>
<evidence type="ECO:0008006" key="4">
    <source>
        <dbReference type="Google" id="ProtNLM"/>
    </source>
</evidence>
<feature type="transmembrane region" description="Helical" evidence="1">
    <location>
        <begin position="229"/>
        <end position="250"/>
    </location>
</feature>
<sequence>MQRHHGIDTLRGLLLLFMTINHFFWISGGLSPMQLFTLQPLGQVGAAEGFIFLSGLMLGLIHWQPRPNWPAKLRQRAWQLYRYHIAALVLILLCGLLWMTVQPSSKALYYTLFPWLLDTPLLSGVFTLLLLHKPAYFDILPMYIVFLFFSPLALTQLHRGHWRRVLLISLLLWLASPYLDLAQLLKPFSAPDSLSTGYFSWLAWQGLFFGGMVLGSIHQRYHLHWFRFPVLTVAVASAAIFLFLAHHHFLLNWGLHQGNLYAQADKPTLGWLRVTNLLLWVYLFAYLLKRWPTLTIKPLALLGRHSLQVFTWHYVVVLALAPIAIQLLPHPIAYHVALLGAALMLFIPALWRERKRHIPLLTLKRRA</sequence>
<name>A0A151JIS4_9VIBR</name>
<feature type="transmembrane region" description="Helical" evidence="1">
    <location>
        <begin position="121"/>
        <end position="149"/>
    </location>
</feature>
<feature type="transmembrane region" description="Helical" evidence="1">
    <location>
        <begin position="270"/>
        <end position="288"/>
    </location>
</feature>
<gene>
    <name evidence="2" type="ORF">AUQ44_08385</name>
</gene>
<dbReference type="Proteomes" id="UP000075349">
    <property type="component" value="Unassembled WGS sequence"/>
</dbReference>
<evidence type="ECO:0000313" key="2">
    <source>
        <dbReference type="EMBL" id="KYN25517.1"/>
    </source>
</evidence>
<organism evidence="2 3">
    <name type="scientific">Vibrio cidicii</name>
    <dbReference type="NCBI Taxonomy" id="1763883"/>
    <lineage>
        <taxon>Bacteria</taxon>
        <taxon>Pseudomonadati</taxon>
        <taxon>Pseudomonadota</taxon>
        <taxon>Gammaproteobacteria</taxon>
        <taxon>Vibrionales</taxon>
        <taxon>Vibrionaceae</taxon>
        <taxon>Vibrio</taxon>
    </lineage>
</organism>
<reference evidence="3" key="1">
    <citation type="submission" date="2015-12" db="EMBL/GenBank/DDBJ databases">
        <authorList>
            <person name="Tarr C.L."/>
            <person name="Gladney L.M."/>
        </authorList>
    </citation>
    <scope>NUCLEOTIDE SEQUENCE [LARGE SCALE GENOMIC DNA]</scope>
    <source>
        <strain evidence="3">2756-81</strain>
    </source>
</reference>
<dbReference type="PIRSF" id="PIRSF028704">
    <property type="entry name" value="UPC028704"/>
    <property type="match status" value="1"/>
</dbReference>
<feature type="transmembrane region" description="Helical" evidence="1">
    <location>
        <begin position="332"/>
        <end position="351"/>
    </location>
</feature>
<protein>
    <recommendedName>
        <fullName evidence="4">OpgC protein</fullName>
    </recommendedName>
</protein>
<feature type="transmembrane region" description="Helical" evidence="1">
    <location>
        <begin position="309"/>
        <end position="326"/>
    </location>
</feature>